<comment type="caution">
    <text evidence="1">The sequence shown here is derived from an EMBL/GenBank/DDBJ whole genome shotgun (WGS) entry which is preliminary data.</text>
</comment>
<dbReference type="EMBL" id="NHYE01005662">
    <property type="protein sequence ID" value="PPQ64830.1"/>
    <property type="molecule type" value="Genomic_DNA"/>
</dbReference>
<dbReference type="AlphaFoldDB" id="A0A409VF07"/>
<gene>
    <name evidence="1" type="ORF">CVT26_002662</name>
</gene>
<sequence length="95" mass="10520">MSLADLGSLQPGIYTFHNAAYLQSRMHVAFGDTDMVAEQLEAEFDLCFDSKTKQWALQDSTTSSADSESEASGTLMQSPKPYRFVIKPGKPGYYL</sequence>
<reference evidence="1 2" key="1">
    <citation type="journal article" date="2018" name="Evol. Lett.">
        <title>Horizontal gene cluster transfer increased hallucinogenic mushroom diversity.</title>
        <authorList>
            <person name="Reynolds H.T."/>
            <person name="Vijayakumar V."/>
            <person name="Gluck-Thaler E."/>
            <person name="Korotkin H.B."/>
            <person name="Matheny P.B."/>
            <person name="Slot J.C."/>
        </authorList>
    </citation>
    <scope>NUCLEOTIDE SEQUENCE [LARGE SCALE GENOMIC DNA]</scope>
    <source>
        <strain evidence="1 2">SRW20</strain>
    </source>
</reference>
<dbReference type="Proteomes" id="UP000284706">
    <property type="component" value="Unassembled WGS sequence"/>
</dbReference>
<protein>
    <submittedName>
        <fullName evidence="1">Uncharacterized protein</fullName>
    </submittedName>
</protein>
<name>A0A409VF07_9AGAR</name>
<evidence type="ECO:0000313" key="1">
    <source>
        <dbReference type="EMBL" id="PPQ64830.1"/>
    </source>
</evidence>
<evidence type="ECO:0000313" key="2">
    <source>
        <dbReference type="Proteomes" id="UP000284706"/>
    </source>
</evidence>
<organism evidence="1 2">
    <name type="scientific">Gymnopilus dilepis</name>
    <dbReference type="NCBI Taxonomy" id="231916"/>
    <lineage>
        <taxon>Eukaryota</taxon>
        <taxon>Fungi</taxon>
        <taxon>Dikarya</taxon>
        <taxon>Basidiomycota</taxon>
        <taxon>Agaricomycotina</taxon>
        <taxon>Agaricomycetes</taxon>
        <taxon>Agaricomycetidae</taxon>
        <taxon>Agaricales</taxon>
        <taxon>Agaricineae</taxon>
        <taxon>Hymenogastraceae</taxon>
        <taxon>Gymnopilus</taxon>
    </lineage>
</organism>
<dbReference type="InParanoid" id="A0A409VF07"/>
<accession>A0A409VF07</accession>
<proteinExistence type="predicted"/>
<keyword evidence="2" id="KW-1185">Reference proteome</keyword>